<dbReference type="Pfam" id="PF00646">
    <property type="entry name" value="F-box"/>
    <property type="match status" value="1"/>
</dbReference>
<sequence length="493" mass="56411">MTPPMKLGKPGEEALSENCLDRISRLPDELLSHILSFLPTPCAVSTSILSTRWRYLFTLTACLSFDDTPCFGHPNRNEIIEATRRFKEFVNKVLDLHRTSPIKKFSLQCRGNYDYSDLNRWISTAVQKSVQELHFKLTGQVNRLTDGFYTSETLVSLKIACFDYYVVQIPLSARLPKLKILHLDRIIFFDFKSMERLFSCCEVLEELTLKYCLCEKHGHATHRTGALKVLTIDKCSFMLGTFEIDAPNLAYFTSRSNIGVKIVPSWKDSCSLVKAELTFKHDDDFDTNEDSAGYDRELLRAAAYKTTKLSFEMESFQILLKLADDEQMPDFNSLSRLHLDSCTADSWKYVTSLLDKSPQLETVIFDPGFHCCQCAGRRYLGQCYYVHDHDSPWPSDVLVPFSCHAKVIEVHDFCGHTGSLSLMGHLLRNARVLKKLIVFTTCSFNLEEEMKISNDLLMLPRASVDCCVEINKGSDDDNMPNFYAMSWVELPRQ</sequence>
<dbReference type="InterPro" id="IPR006566">
    <property type="entry name" value="FBD"/>
</dbReference>
<evidence type="ECO:0000313" key="2">
    <source>
        <dbReference type="EMBL" id="KAK9706662.1"/>
    </source>
</evidence>
<dbReference type="Proteomes" id="UP001443914">
    <property type="component" value="Unassembled WGS sequence"/>
</dbReference>
<dbReference type="PANTHER" id="PTHR31293">
    <property type="entry name" value="RNI-LIKE SUPERFAMILY PROTEIN"/>
    <property type="match status" value="1"/>
</dbReference>
<dbReference type="SUPFAM" id="SSF81383">
    <property type="entry name" value="F-box domain"/>
    <property type="match status" value="1"/>
</dbReference>
<dbReference type="SUPFAM" id="SSF52047">
    <property type="entry name" value="RNI-like"/>
    <property type="match status" value="1"/>
</dbReference>
<dbReference type="PROSITE" id="PS50181">
    <property type="entry name" value="FBOX"/>
    <property type="match status" value="1"/>
</dbReference>
<dbReference type="InterPro" id="IPR001810">
    <property type="entry name" value="F-box_dom"/>
</dbReference>
<dbReference type="AlphaFoldDB" id="A0AAW1JQA7"/>
<dbReference type="InterPro" id="IPR055357">
    <property type="entry name" value="LRR_At1g61320_AtMIF1"/>
</dbReference>
<dbReference type="CDD" id="cd22160">
    <property type="entry name" value="F-box_AtFBL13-like"/>
    <property type="match status" value="1"/>
</dbReference>
<dbReference type="InterPro" id="IPR053781">
    <property type="entry name" value="F-box_AtFBL13-like"/>
</dbReference>
<dbReference type="InterPro" id="IPR032675">
    <property type="entry name" value="LRR_dom_sf"/>
</dbReference>
<evidence type="ECO:0000259" key="1">
    <source>
        <dbReference type="PROSITE" id="PS50181"/>
    </source>
</evidence>
<dbReference type="SMART" id="SM00579">
    <property type="entry name" value="FBD"/>
    <property type="match status" value="1"/>
</dbReference>
<evidence type="ECO:0000313" key="3">
    <source>
        <dbReference type="Proteomes" id="UP001443914"/>
    </source>
</evidence>
<dbReference type="PANTHER" id="PTHR31293:SF12">
    <property type="entry name" value="RNI-LIKE SUPERFAMILY PROTEIN"/>
    <property type="match status" value="1"/>
</dbReference>
<dbReference type="Pfam" id="PF23622">
    <property type="entry name" value="LRR_At1g61320_AtMIF1"/>
    <property type="match status" value="1"/>
</dbReference>
<dbReference type="Gene3D" id="3.80.10.10">
    <property type="entry name" value="Ribonuclease Inhibitor"/>
    <property type="match status" value="1"/>
</dbReference>
<dbReference type="Gene3D" id="1.20.1280.50">
    <property type="match status" value="1"/>
</dbReference>
<reference evidence="2" key="1">
    <citation type="submission" date="2024-03" db="EMBL/GenBank/DDBJ databases">
        <title>WGS assembly of Saponaria officinalis var. Norfolk2.</title>
        <authorList>
            <person name="Jenkins J."/>
            <person name="Shu S."/>
            <person name="Grimwood J."/>
            <person name="Barry K."/>
            <person name="Goodstein D."/>
            <person name="Schmutz J."/>
            <person name="Leebens-Mack J."/>
            <person name="Osbourn A."/>
        </authorList>
    </citation>
    <scope>NUCLEOTIDE SEQUENCE [LARGE SCALE GENOMIC DNA]</scope>
    <source>
        <strain evidence="2">JIC</strain>
    </source>
</reference>
<proteinExistence type="predicted"/>
<name>A0AAW1JQA7_SAPOF</name>
<dbReference type="EMBL" id="JBDFQZ010000007">
    <property type="protein sequence ID" value="KAK9706662.1"/>
    <property type="molecule type" value="Genomic_DNA"/>
</dbReference>
<feature type="domain" description="F-box" evidence="1">
    <location>
        <begin position="20"/>
        <end position="68"/>
    </location>
</feature>
<gene>
    <name evidence="2" type="ORF">RND81_07G142900</name>
</gene>
<comment type="caution">
    <text evidence="2">The sequence shown here is derived from an EMBL/GenBank/DDBJ whole genome shotgun (WGS) entry which is preliminary data.</text>
</comment>
<accession>A0AAW1JQA7</accession>
<dbReference type="InterPro" id="IPR036047">
    <property type="entry name" value="F-box-like_dom_sf"/>
</dbReference>
<dbReference type="InterPro" id="IPR055294">
    <property type="entry name" value="FBL60-like"/>
</dbReference>
<keyword evidence="3" id="KW-1185">Reference proteome</keyword>
<protein>
    <recommendedName>
        <fullName evidence="1">F-box domain-containing protein</fullName>
    </recommendedName>
</protein>
<organism evidence="2 3">
    <name type="scientific">Saponaria officinalis</name>
    <name type="common">Common soapwort</name>
    <name type="synonym">Lychnis saponaria</name>
    <dbReference type="NCBI Taxonomy" id="3572"/>
    <lineage>
        <taxon>Eukaryota</taxon>
        <taxon>Viridiplantae</taxon>
        <taxon>Streptophyta</taxon>
        <taxon>Embryophyta</taxon>
        <taxon>Tracheophyta</taxon>
        <taxon>Spermatophyta</taxon>
        <taxon>Magnoliopsida</taxon>
        <taxon>eudicotyledons</taxon>
        <taxon>Gunneridae</taxon>
        <taxon>Pentapetalae</taxon>
        <taxon>Caryophyllales</taxon>
        <taxon>Caryophyllaceae</taxon>
        <taxon>Caryophylleae</taxon>
        <taxon>Saponaria</taxon>
    </lineage>
</organism>